<proteinExistence type="inferred from homology"/>
<feature type="domain" description="HTH lysR-type" evidence="5">
    <location>
        <begin position="3"/>
        <end position="60"/>
    </location>
</feature>
<dbReference type="Gene3D" id="3.40.190.290">
    <property type="match status" value="1"/>
</dbReference>
<dbReference type="InterPro" id="IPR036388">
    <property type="entry name" value="WH-like_DNA-bd_sf"/>
</dbReference>
<comment type="similarity">
    <text evidence="1">Belongs to the LysR transcriptional regulatory family.</text>
</comment>
<evidence type="ECO:0000256" key="4">
    <source>
        <dbReference type="ARBA" id="ARBA00023163"/>
    </source>
</evidence>
<comment type="caution">
    <text evidence="6">The sequence shown here is derived from an EMBL/GenBank/DDBJ whole genome shotgun (WGS) entry which is preliminary data.</text>
</comment>
<dbReference type="Pfam" id="PF03466">
    <property type="entry name" value="LysR_substrate"/>
    <property type="match status" value="1"/>
</dbReference>
<dbReference type="Pfam" id="PF00126">
    <property type="entry name" value="HTH_1"/>
    <property type="match status" value="1"/>
</dbReference>
<gene>
    <name evidence="6" type="ORF">N0K08_10485</name>
</gene>
<dbReference type="PANTHER" id="PTHR30419:SF2">
    <property type="entry name" value="LYSR FAMILY TRANSCRIPTIONAL REGULATOR"/>
    <property type="match status" value="1"/>
</dbReference>
<evidence type="ECO:0000313" key="6">
    <source>
        <dbReference type="EMBL" id="MCT9811060.1"/>
    </source>
</evidence>
<reference evidence="6 7" key="1">
    <citation type="submission" date="2022-09" db="EMBL/GenBank/DDBJ databases">
        <title>Draft genome of isolate Be4.</title>
        <authorList>
            <person name="Sanchez-Castro I."/>
            <person name="Martinez-Rodriguez P."/>
            <person name="Descostes M."/>
            <person name="Merroun M."/>
        </authorList>
    </citation>
    <scope>NUCLEOTIDE SEQUENCE [LARGE SCALE GENOMIC DNA]</scope>
    <source>
        <strain evidence="6 7">Be4</strain>
    </source>
</reference>
<keyword evidence="7" id="KW-1185">Reference proteome</keyword>
<dbReference type="RefSeq" id="WP_261500231.1">
    <property type="nucleotide sequence ID" value="NZ_JAODYH010000004.1"/>
</dbReference>
<evidence type="ECO:0000256" key="3">
    <source>
        <dbReference type="ARBA" id="ARBA00023125"/>
    </source>
</evidence>
<dbReference type="PANTHER" id="PTHR30419">
    <property type="entry name" value="HTH-TYPE TRANSCRIPTIONAL REGULATOR YBHD"/>
    <property type="match status" value="1"/>
</dbReference>
<dbReference type="SUPFAM" id="SSF46785">
    <property type="entry name" value="Winged helix' DNA-binding domain"/>
    <property type="match status" value="1"/>
</dbReference>
<evidence type="ECO:0000256" key="2">
    <source>
        <dbReference type="ARBA" id="ARBA00023015"/>
    </source>
</evidence>
<dbReference type="CDD" id="cd08421">
    <property type="entry name" value="PBP2_LTTR_like_1"/>
    <property type="match status" value="1"/>
</dbReference>
<keyword evidence="2" id="KW-0805">Transcription regulation</keyword>
<evidence type="ECO:0000313" key="7">
    <source>
        <dbReference type="Proteomes" id="UP001525968"/>
    </source>
</evidence>
<dbReference type="Gene3D" id="1.10.10.10">
    <property type="entry name" value="Winged helix-like DNA-binding domain superfamily/Winged helix DNA-binding domain"/>
    <property type="match status" value="1"/>
</dbReference>
<evidence type="ECO:0000256" key="1">
    <source>
        <dbReference type="ARBA" id="ARBA00009437"/>
    </source>
</evidence>
<accession>A0ABT2PKQ4</accession>
<organism evidence="6 7">
    <name type="scientific">Acidovorax bellezanensis</name>
    <dbReference type="NCBI Taxonomy" id="2976702"/>
    <lineage>
        <taxon>Bacteria</taxon>
        <taxon>Pseudomonadati</taxon>
        <taxon>Pseudomonadota</taxon>
        <taxon>Betaproteobacteria</taxon>
        <taxon>Burkholderiales</taxon>
        <taxon>Comamonadaceae</taxon>
        <taxon>Acidovorax</taxon>
    </lineage>
</organism>
<keyword evidence="3" id="KW-0238">DNA-binding</keyword>
<sequence>MRFDLTDLQLFLHVHEAGTITAGAQRSHLSLAAASERIRGMEDLLGLPLLLRTRHGVQPTPAGQTLLHHARTVLQQMECLRGELNAYGAGLQGQVRVLCNTAALSEYLPQALSSFLHRFPAISVDLEERLSHEIVDALRAGLCDIGVVSDWADLAGLTTFAFRQDPLALVVPLDHRLAAQRSITLAQVLDCEFVGLVQGAALQEHIAQQARRLGRPLHYRVRVRSFETVCRMVGLGIGVGIVPQAAAIRHARSARIKRLALSDDWAARQLLLCVRQGERLSPHAQQLVEHVLAEPRA</sequence>
<dbReference type="PROSITE" id="PS50931">
    <property type="entry name" value="HTH_LYSR"/>
    <property type="match status" value="1"/>
</dbReference>
<dbReference type="InterPro" id="IPR036390">
    <property type="entry name" value="WH_DNA-bd_sf"/>
</dbReference>
<dbReference type="InterPro" id="IPR050950">
    <property type="entry name" value="HTH-type_LysR_regulators"/>
</dbReference>
<dbReference type="Proteomes" id="UP001525968">
    <property type="component" value="Unassembled WGS sequence"/>
</dbReference>
<dbReference type="InterPro" id="IPR000847">
    <property type="entry name" value="LysR_HTH_N"/>
</dbReference>
<keyword evidence="4" id="KW-0804">Transcription</keyword>
<dbReference type="EMBL" id="JAODYH010000004">
    <property type="protein sequence ID" value="MCT9811060.1"/>
    <property type="molecule type" value="Genomic_DNA"/>
</dbReference>
<dbReference type="SUPFAM" id="SSF53850">
    <property type="entry name" value="Periplasmic binding protein-like II"/>
    <property type="match status" value="1"/>
</dbReference>
<protein>
    <submittedName>
        <fullName evidence="6">LysR family transcriptional regulator</fullName>
    </submittedName>
</protein>
<evidence type="ECO:0000259" key="5">
    <source>
        <dbReference type="PROSITE" id="PS50931"/>
    </source>
</evidence>
<name>A0ABT2PKQ4_9BURK</name>
<dbReference type="InterPro" id="IPR005119">
    <property type="entry name" value="LysR_subst-bd"/>
</dbReference>